<dbReference type="SMR" id="A0A803MJY3"/>
<dbReference type="PROSITE" id="PS50192">
    <property type="entry name" value="T_SNARE"/>
    <property type="match status" value="1"/>
</dbReference>
<evidence type="ECO:0000256" key="6">
    <source>
        <dbReference type="RuleBase" id="RU003858"/>
    </source>
</evidence>
<dbReference type="CDD" id="cd00179">
    <property type="entry name" value="SynN"/>
    <property type="match status" value="1"/>
</dbReference>
<evidence type="ECO:0000256" key="4">
    <source>
        <dbReference type="ARBA" id="ARBA00022990"/>
    </source>
</evidence>
<dbReference type="KEGG" id="cqi:110733830"/>
<feature type="region of interest" description="Disordered" evidence="8">
    <location>
        <begin position="1"/>
        <end position="20"/>
    </location>
</feature>
<dbReference type="Pfam" id="PF05739">
    <property type="entry name" value="SNARE"/>
    <property type="match status" value="1"/>
</dbReference>
<evidence type="ECO:0000256" key="2">
    <source>
        <dbReference type="ARBA" id="ARBA00022448"/>
    </source>
</evidence>
<evidence type="ECO:0000313" key="11">
    <source>
        <dbReference type="EnsemblPlants" id="AUR62030716-RA:cds"/>
    </source>
</evidence>
<comment type="similarity">
    <text evidence="1 6">Belongs to the syntaxin family.</text>
</comment>
<keyword evidence="3" id="KW-0653">Protein transport</keyword>
<dbReference type="SUPFAM" id="SSF47661">
    <property type="entry name" value="t-snare proteins"/>
    <property type="match status" value="1"/>
</dbReference>
<dbReference type="GO" id="GO:0012505">
    <property type="term" value="C:endomembrane system"/>
    <property type="evidence" value="ECO:0007669"/>
    <property type="project" value="TreeGrafter"/>
</dbReference>
<feature type="transmembrane region" description="Helical" evidence="9">
    <location>
        <begin position="270"/>
        <end position="289"/>
    </location>
</feature>
<dbReference type="GO" id="GO:0048278">
    <property type="term" value="P:vesicle docking"/>
    <property type="evidence" value="ECO:0007669"/>
    <property type="project" value="TreeGrafter"/>
</dbReference>
<dbReference type="FunFam" id="1.20.58.70:FF:000003">
    <property type="entry name" value="Qa-SNARE, Sso1/Syntaxin1-type, SYP12A-group"/>
    <property type="match status" value="1"/>
</dbReference>
<dbReference type="GO" id="GO:0000149">
    <property type="term" value="F:SNARE binding"/>
    <property type="evidence" value="ECO:0007669"/>
    <property type="project" value="TreeGrafter"/>
</dbReference>
<feature type="coiled-coil region" evidence="7">
    <location>
        <begin position="28"/>
        <end position="58"/>
    </location>
</feature>
<dbReference type="FunFam" id="1.20.5.110:FF:000008">
    <property type="entry name" value="Syntaxin 132"/>
    <property type="match status" value="1"/>
</dbReference>
<dbReference type="OrthoDB" id="10255013at2759"/>
<dbReference type="EnsemblPlants" id="AUR62030716-RA">
    <property type="protein sequence ID" value="AUR62030716-RA:cds"/>
    <property type="gene ID" value="AUR62030716"/>
</dbReference>
<dbReference type="OMA" id="RANEVNR"/>
<dbReference type="GO" id="GO:0006886">
    <property type="term" value="P:intracellular protein transport"/>
    <property type="evidence" value="ECO:0007669"/>
    <property type="project" value="InterPro"/>
</dbReference>
<dbReference type="Gene3D" id="1.20.58.70">
    <property type="match status" value="1"/>
</dbReference>
<dbReference type="InterPro" id="IPR000727">
    <property type="entry name" value="T_SNARE_dom"/>
</dbReference>
<evidence type="ECO:0000259" key="10">
    <source>
        <dbReference type="PROSITE" id="PS50192"/>
    </source>
</evidence>
<dbReference type="CDD" id="cd15848">
    <property type="entry name" value="SNARE_syntaxin1-like"/>
    <property type="match status" value="1"/>
</dbReference>
<dbReference type="Gene3D" id="1.20.5.110">
    <property type="match status" value="1"/>
</dbReference>
<dbReference type="GO" id="GO:0005484">
    <property type="term" value="F:SNAP receptor activity"/>
    <property type="evidence" value="ECO:0007669"/>
    <property type="project" value="InterPro"/>
</dbReference>
<dbReference type="Proteomes" id="UP000596660">
    <property type="component" value="Unplaced"/>
</dbReference>
<dbReference type="Pfam" id="PF00804">
    <property type="entry name" value="Syntaxin"/>
    <property type="match status" value="1"/>
</dbReference>
<dbReference type="InterPro" id="IPR010989">
    <property type="entry name" value="SNARE"/>
</dbReference>
<dbReference type="SMART" id="SM00397">
    <property type="entry name" value="t_SNARE"/>
    <property type="match status" value="1"/>
</dbReference>
<feature type="domain" description="T-SNARE coiled-coil homology" evidence="10">
    <location>
        <begin position="198"/>
        <end position="260"/>
    </location>
</feature>
<keyword evidence="9" id="KW-0812">Transmembrane</keyword>
<dbReference type="GeneID" id="110733830"/>
<sequence>MNDLLSSFSQHRKNGSGDIEMGDVGANLEKFFEDVAKIEDDLKEIEELHHKLRAAHEESKTAHKSGVVKAIRSRMDQDVNQTMKKAKHIKECLQALDKSNVASRSLPDCGPGSTTDRTRTSVVGGLGKKLKDKMDEFQELRAKINEEYKETVGRRYYTVTGENPDEKTVDLLISSGESETFLQKAIQQQGRGQILDTIAEIQERHDAVKDIERSLMELHQIFLDIAVLVQHQGEQIDDIEANVDRANSFVQRGTTQLQQARKHQKNTRKWTCFAIILLLIIIMVIVLSLRPWSK</sequence>
<dbReference type="PANTHER" id="PTHR19957:SF80">
    <property type="entry name" value="SYNTAXIN-121"/>
    <property type="match status" value="1"/>
</dbReference>
<dbReference type="GO" id="GO:0006887">
    <property type="term" value="P:exocytosis"/>
    <property type="evidence" value="ECO:0007669"/>
    <property type="project" value="TreeGrafter"/>
</dbReference>
<dbReference type="PROSITE" id="PS00914">
    <property type="entry name" value="SYNTAXIN"/>
    <property type="match status" value="1"/>
</dbReference>
<accession>A0A803MJY3</accession>
<dbReference type="SMART" id="SM00503">
    <property type="entry name" value="SynN"/>
    <property type="match status" value="1"/>
</dbReference>
<evidence type="ECO:0000256" key="1">
    <source>
        <dbReference type="ARBA" id="ARBA00009063"/>
    </source>
</evidence>
<keyword evidence="12" id="KW-1185">Reference proteome</keyword>
<name>A0A803MJY3_CHEQI</name>
<dbReference type="AlphaFoldDB" id="A0A803MJY3"/>
<evidence type="ECO:0000256" key="7">
    <source>
        <dbReference type="SAM" id="Coils"/>
    </source>
</evidence>
<protein>
    <recommendedName>
        <fullName evidence="10">t-SNARE coiled-coil homology domain-containing protein</fullName>
    </recommendedName>
</protein>
<evidence type="ECO:0000256" key="9">
    <source>
        <dbReference type="SAM" id="Phobius"/>
    </source>
</evidence>
<dbReference type="GO" id="GO:0005886">
    <property type="term" value="C:plasma membrane"/>
    <property type="evidence" value="ECO:0007669"/>
    <property type="project" value="TreeGrafter"/>
</dbReference>
<organism evidence="11 12">
    <name type="scientific">Chenopodium quinoa</name>
    <name type="common">Quinoa</name>
    <dbReference type="NCBI Taxonomy" id="63459"/>
    <lineage>
        <taxon>Eukaryota</taxon>
        <taxon>Viridiplantae</taxon>
        <taxon>Streptophyta</taxon>
        <taxon>Embryophyta</taxon>
        <taxon>Tracheophyta</taxon>
        <taxon>Spermatophyta</taxon>
        <taxon>Magnoliopsida</taxon>
        <taxon>eudicotyledons</taxon>
        <taxon>Gunneridae</taxon>
        <taxon>Pentapetalae</taxon>
        <taxon>Caryophyllales</taxon>
        <taxon>Chenopodiaceae</taxon>
        <taxon>Chenopodioideae</taxon>
        <taxon>Atripliceae</taxon>
        <taxon>Chenopodium</taxon>
    </lineage>
</organism>
<proteinExistence type="inferred from homology"/>
<dbReference type="InterPro" id="IPR006012">
    <property type="entry name" value="Syntaxin/epimorphin_CS"/>
</dbReference>
<evidence type="ECO:0000256" key="8">
    <source>
        <dbReference type="SAM" id="MobiDB-lite"/>
    </source>
</evidence>
<keyword evidence="4" id="KW-0007">Acetylation</keyword>
<keyword evidence="9" id="KW-0472">Membrane</keyword>
<dbReference type="GO" id="GO:0006906">
    <property type="term" value="P:vesicle fusion"/>
    <property type="evidence" value="ECO:0007669"/>
    <property type="project" value="TreeGrafter"/>
</dbReference>
<evidence type="ECO:0000256" key="3">
    <source>
        <dbReference type="ARBA" id="ARBA00022927"/>
    </source>
</evidence>
<dbReference type="GO" id="GO:0031201">
    <property type="term" value="C:SNARE complex"/>
    <property type="evidence" value="ECO:0007669"/>
    <property type="project" value="TreeGrafter"/>
</dbReference>
<evidence type="ECO:0000313" key="12">
    <source>
        <dbReference type="Proteomes" id="UP000596660"/>
    </source>
</evidence>
<dbReference type="Gramene" id="AUR62030716-RA">
    <property type="protein sequence ID" value="AUR62030716-RA:cds"/>
    <property type="gene ID" value="AUR62030716"/>
</dbReference>
<keyword evidence="9" id="KW-1133">Transmembrane helix</keyword>
<dbReference type="PANTHER" id="PTHR19957">
    <property type="entry name" value="SYNTAXIN"/>
    <property type="match status" value="1"/>
</dbReference>
<keyword evidence="2" id="KW-0813">Transport</keyword>
<gene>
    <name evidence="11" type="primary">LOC110733830</name>
</gene>
<reference evidence="11" key="2">
    <citation type="submission" date="2021-03" db="UniProtKB">
        <authorList>
            <consortium name="EnsemblPlants"/>
        </authorList>
    </citation>
    <scope>IDENTIFICATION</scope>
</reference>
<keyword evidence="5 7" id="KW-0175">Coiled coil</keyword>
<dbReference type="InterPro" id="IPR006011">
    <property type="entry name" value="Syntaxin_N"/>
</dbReference>
<evidence type="ECO:0000256" key="5">
    <source>
        <dbReference type="ARBA" id="ARBA00023054"/>
    </source>
</evidence>
<dbReference type="InterPro" id="IPR045242">
    <property type="entry name" value="Syntaxin"/>
</dbReference>
<reference evidence="11" key="1">
    <citation type="journal article" date="2017" name="Nature">
        <title>The genome of Chenopodium quinoa.</title>
        <authorList>
            <person name="Jarvis D.E."/>
            <person name="Ho Y.S."/>
            <person name="Lightfoot D.J."/>
            <person name="Schmoeckel S.M."/>
            <person name="Li B."/>
            <person name="Borm T.J.A."/>
            <person name="Ohyanagi H."/>
            <person name="Mineta K."/>
            <person name="Michell C.T."/>
            <person name="Saber N."/>
            <person name="Kharbatia N.M."/>
            <person name="Rupper R.R."/>
            <person name="Sharp A.R."/>
            <person name="Dally N."/>
            <person name="Boughton B.A."/>
            <person name="Woo Y.H."/>
            <person name="Gao G."/>
            <person name="Schijlen E.G.W.M."/>
            <person name="Guo X."/>
            <person name="Momin A.A."/>
            <person name="Negrao S."/>
            <person name="Al-Babili S."/>
            <person name="Gehring C."/>
            <person name="Roessner U."/>
            <person name="Jung C."/>
            <person name="Murphy K."/>
            <person name="Arold S.T."/>
            <person name="Gojobori T."/>
            <person name="van der Linden C.G."/>
            <person name="van Loo E.N."/>
            <person name="Jellen E.N."/>
            <person name="Maughan P.J."/>
            <person name="Tester M."/>
        </authorList>
    </citation>
    <scope>NUCLEOTIDE SEQUENCE [LARGE SCALE GENOMIC DNA]</scope>
    <source>
        <strain evidence="11">cv. PI 614886</strain>
    </source>
</reference>
<dbReference type="RefSeq" id="XP_021769592.1">
    <property type="nucleotide sequence ID" value="XM_021913900.1"/>
</dbReference>